<evidence type="ECO:0000313" key="6">
    <source>
        <dbReference type="EMBL" id="MCP3733182.1"/>
    </source>
</evidence>
<evidence type="ECO:0000256" key="2">
    <source>
        <dbReference type="ARBA" id="ARBA00022679"/>
    </source>
</evidence>
<dbReference type="NCBIfam" id="TIGR03071">
    <property type="entry name" value="couple_hipA"/>
    <property type="match status" value="1"/>
</dbReference>
<dbReference type="InterPro" id="IPR012893">
    <property type="entry name" value="HipA-like_C"/>
</dbReference>
<dbReference type="AlphaFoldDB" id="A0A9X2KNT9"/>
<sequence>MGRRPTRTPLNIFLNDRHVGVLIRASNGAIEFAYDEAWLAWEHAMPISLSLPLGTRRFVGAPVMAVFENLLPDSDQIRQRLAARVGARGTDAFSLLERVGHDCVGALQFLPGEEQPSSTGTIDGATLDDSDIEALLGNLFRAPLGVDRDVDEHFRISLAGAQEKTALLWHEGRWIRPHGTTPTTHILKPEIAIPRGGIGLADSVENEFYCMRLMQALGFPTAHCEITTFGTLKALVVERFDRVWTRDKRLIRLPQEDCCQALSVPPTMKYQADGGPGITQILNLLTGSNDPIVDRLTFFRAQVVFWLLGATDGHAKNFSLFLRPEGAFQPTPLYDVLSVQPMVDAGRIGRNAFKLSMAVGNSRKYRLNEIHGRHFVETGKACGLPLRLINQALDELPVQIAAAIDAVNAQLPTDFPPKLVESISGGARSRADRLAVGESDFP</sequence>
<evidence type="ECO:0000259" key="4">
    <source>
        <dbReference type="Pfam" id="PF07804"/>
    </source>
</evidence>
<feature type="domain" description="HipA N-terminal subdomain 1" evidence="5">
    <location>
        <begin position="10"/>
        <end position="109"/>
    </location>
</feature>
<keyword evidence="7" id="KW-1185">Reference proteome</keyword>
<dbReference type="Pfam" id="PF13657">
    <property type="entry name" value="Couple_hipA"/>
    <property type="match status" value="1"/>
</dbReference>
<dbReference type="PANTHER" id="PTHR37419:SF1">
    <property type="entry name" value="SERINE_THREONINE-PROTEIN KINASE TOXIN HIPA"/>
    <property type="match status" value="1"/>
</dbReference>
<dbReference type="GO" id="GO:0004674">
    <property type="term" value="F:protein serine/threonine kinase activity"/>
    <property type="evidence" value="ECO:0007669"/>
    <property type="project" value="TreeGrafter"/>
</dbReference>
<evidence type="ECO:0000259" key="5">
    <source>
        <dbReference type="Pfam" id="PF13657"/>
    </source>
</evidence>
<dbReference type="PANTHER" id="PTHR37419">
    <property type="entry name" value="SERINE/THREONINE-PROTEIN KINASE TOXIN HIPA"/>
    <property type="match status" value="1"/>
</dbReference>
<dbReference type="InterPro" id="IPR017508">
    <property type="entry name" value="HipA_N1"/>
</dbReference>
<dbReference type="EMBL" id="JAMLDX010000035">
    <property type="protein sequence ID" value="MCP3733182.1"/>
    <property type="molecule type" value="Genomic_DNA"/>
</dbReference>
<evidence type="ECO:0000256" key="3">
    <source>
        <dbReference type="ARBA" id="ARBA00022777"/>
    </source>
</evidence>
<dbReference type="Proteomes" id="UP001139451">
    <property type="component" value="Unassembled WGS sequence"/>
</dbReference>
<comment type="similarity">
    <text evidence="1">Belongs to the HipA Ser/Thr kinase family.</text>
</comment>
<reference evidence="6" key="1">
    <citation type="submission" date="2022-05" db="EMBL/GenBank/DDBJ databases">
        <title>Sphingomonas sp. strain MG17 Genome sequencing and assembly.</title>
        <authorList>
            <person name="Kim I."/>
        </authorList>
    </citation>
    <scope>NUCLEOTIDE SEQUENCE</scope>
    <source>
        <strain evidence="6">MG17</strain>
    </source>
</reference>
<dbReference type="GO" id="GO:0005829">
    <property type="term" value="C:cytosol"/>
    <property type="evidence" value="ECO:0007669"/>
    <property type="project" value="TreeGrafter"/>
</dbReference>
<dbReference type="InterPro" id="IPR052028">
    <property type="entry name" value="HipA_Ser/Thr_kinase"/>
</dbReference>
<evidence type="ECO:0000256" key="1">
    <source>
        <dbReference type="ARBA" id="ARBA00010164"/>
    </source>
</evidence>
<dbReference type="CDD" id="cd17808">
    <property type="entry name" value="HipA_Ec_like"/>
    <property type="match status" value="1"/>
</dbReference>
<protein>
    <submittedName>
        <fullName evidence="6">Type II toxin-antitoxin system HipA family toxin</fullName>
    </submittedName>
</protein>
<dbReference type="Pfam" id="PF07804">
    <property type="entry name" value="HipA_C"/>
    <property type="match status" value="1"/>
</dbReference>
<evidence type="ECO:0000313" key="7">
    <source>
        <dbReference type="Proteomes" id="UP001139451"/>
    </source>
</evidence>
<keyword evidence="2" id="KW-0808">Transferase</keyword>
<dbReference type="RefSeq" id="WP_254297353.1">
    <property type="nucleotide sequence ID" value="NZ_JAMLDX010000035.1"/>
</dbReference>
<name>A0A9X2KNT9_9SPHN</name>
<proteinExistence type="inferred from homology"/>
<organism evidence="6 7">
    <name type="scientific">Sphingomonas tagetis</name>
    <dbReference type="NCBI Taxonomy" id="2949092"/>
    <lineage>
        <taxon>Bacteria</taxon>
        <taxon>Pseudomonadati</taxon>
        <taxon>Pseudomonadota</taxon>
        <taxon>Alphaproteobacteria</taxon>
        <taxon>Sphingomonadales</taxon>
        <taxon>Sphingomonadaceae</taxon>
        <taxon>Sphingomonas</taxon>
    </lineage>
</organism>
<keyword evidence="3" id="KW-0418">Kinase</keyword>
<accession>A0A9X2KNT9</accession>
<gene>
    <name evidence="6" type="ORF">M9978_22515</name>
</gene>
<feature type="domain" description="HipA-like C-terminal" evidence="4">
    <location>
        <begin position="156"/>
        <end position="401"/>
    </location>
</feature>
<comment type="caution">
    <text evidence="6">The sequence shown here is derived from an EMBL/GenBank/DDBJ whole genome shotgun (WGS) entry which is preliminary data.</text>
</comment>